<dbReference type="KEGG" id="fpl:Ferp_0410"/>
<proteinExistence type="predicted"/>
<dbReference type="AlphaFoldDB" id="D3S2Q7"/>
<protein>
    <submittedName>
        <fullName evidence="1">Uncharacterized protein</fullName>
    </submittedName>
</protein>
<dbReference type="EMBL" id="CP001899">
    <property type="protein sequence ID" value="ADC64587.1"/>
    <property type="molecule type" value="Genomic_DNA"/>
</dbReference>
<accession>D3S2Q7</accession>
<evidence type="ECO:0000313" key="1">
    <source>
        <dbReference type="EMBL" id="ADC64587.1"/>
    </source>
</evidence>
<sequence length="314" mass="37015">MRTANTDLLERLQKDTICGACYLIWMFPRTQSEVLKIIYNVNDPSKVNQKPVIKCRKDMVAAGYLEDLDKQIIRNKRFVSTSKPYIEYLENTLKRERRRAKIGDDMRRAIDIIYNSNWFREIFKTEYILRKDNYPMPAAIGMYRNEKGRLCVEDSLYIVATILHELAELSFLFEEYLKERKQVDVSRPSIEEVVNSGDFDKIAREYANQVDPNILRRMYLELFLDDLTPLAFVELNRNVLLIPRPVAELFVRAGRSAHTLRLLGPQSLSESVLEKLKEMGIYEDLIKLAGGEEKFYKNIEKYVIEYFKQRLEKI</sequence>
<name>D3S2Q7_FERPA</name>
<dbReference type="RefSeq" id="WP_012964934.1">
    <property type="nucleotide sequence ID" value="NC_013849.1"/>
</dbReference>
<gene>
    <name evidence="1" type="ordered locus">Ferp_0410</name>
</gene>
<dbReference type="PaxDb" id="589924-Ferp_0410"/>
<organism evidence="1 2">
    <name type="scientific">Ferroglobus placidus (strain DSM 10642 / AEDII12DO)</name>
    <dbReference type="NCBI Taxonomy" id="589924"/>
    <lineage>
        <taxon>Archaea</taxon>
        <taxon>Methanobacteriati</taxon>
        <taxon>Methanobacteriota</taxon>
        <taxon>Archaeoglobi</taxon>
        <taxon>Archaeoglobales</taxon>
        <taxon>Archaeoglobaceae</taxon>
        <taxon>Ferroglobus</taxon>
    </lineage>
</organism>
<dbReference type="STRING" id="589924.Ferp_0410"/>
<reference evidence="1 2" key="2">
    <citation type="journal article" date="2011" name="Stand. Genomic Sci.">
        <title>Complete genome sequence of Ferroglobus placidus AEDII12DO.</title>
        <authorList>
            <person name="Anderson I."/>
            <person name="Risso C."/>
            <person name="Holmes D."/>
            <person name="Lucas S."/>
            <person name="Copeland A."/>
            <person name="Lapidus A."/>
            <person name="Cheng J.F."/>
            <person name="Bruce D."/>
            <person name="Goodwin L."/>
            <person name="Pitluck S."/>
            <person name="Saunders E."/>
            <person name="Brettin T."/>
            <person name="Detter J.C."/>
            <person name="Han C."/>
            <person name="Tapia R."/>
            <person name="Larimer F."/>
            <person name="Land M."/>
            <person name="Hauser L."/>
            <person name="Woyke T."/>
            <person name="Lovley D."/>
            <person name="Kyrpides N."/>
            <person name="Ivanova N."/>
        </authorList>
    </citation>
    <scope>NUCLEOTIDE SEQUENCE [LARGE SCALE GENOMIC DNA]</scope>
    <source>
        <strain evidence="2">DSM 10642 / AEDII12DO</strain>
    </source>
</reference>
<keyword evidence="2" id="KW-1185">Reference proteome</keyword>
<evidence type="ECO:0000313" key="2">
    <source>
        <dbReference type="Proteomes" id="UP000002613"/>
    </source>
</evidence>
<dbReference type="HOGENOM" id="CLU_884556_0_0_2"/>
<dbReference type="Proteomes" id="UP000002613">
    <property type="component" value="Chromosome"/>
</dbReference>
<reference evidence="2" key="1">
    <citation type="submission" date="2010-02" db="EMBL/GenBank/DDBJ databases">
        <title>Complete sequence of Ferroglobus placidus DSM 10642.</title>
        <authorList>
            <consortium name="US DOE Joint Genome Institute"/>
            <person name="Lucas S."/>
            <person name="Copeland A."/>
            <person name="Lapidus A."/>
            <person name="Cheng J.-F."/>
            <person name="Bruce D."/>
            <person name="Goodwin L."/>
            <person name="Pitluck S."/>
            <person name="Saunders E."/>
            <person name="Brettin T."/>
            <person name="Detter J.C."/>
            <person name="Han C."/>
            <person name="Tapia R."/>
            <person name="Larimer F."/>
            <person name="Land M."/>
            <person name="Hauser L."/>
            <person name="Kyrpides N."/>
            <person name="Ivanova N."/>
            <person name="Holmes D."/>
            <person name="Lovley D."/>
            <person name="Kyrpides N."/>
            <person name="Anderson I.J."/>
            <person name="Woyke T."/>
        </authorList>
    </citation>
    <scope>NUCLEOTIDE SEQUENCE [LARGE SCALE GENOMIC DNA]</scope>
    <source>
        <strain evidence="2">DSM 10642 / AEDII12DO</strain>
    </source>
</reference>
<dbReference type="GeneID" id="8777908"/>